<dbReference type="Pfam" id="PF01609">
    <property type="entry name" value="DDE_Tnp_1"/>
    <property type="match status" value="1"/>
</dbReference>
<comment type="caution">
    <text evidence="4">The sequence shown here is derived from an EMBL/GenBank/DDBJ whole genome shotgun (WGS) entry which is preliminary data.</text>
</comment>
<dbReference type="AlphaFoldDB" id="X0TB53"/>
<keyword evidence="2" id="KW-0472">Membrane</keyword>
<sequence>PDESQFYRFLKNNKNSTLKHLHQKLNQQLINGGFIQLDQFILDSKPVMAATKENNLKNPKRNSRDKTKIPKRNPRATLGYYSCQVVNGKKENLIFFWGYRTHTLITKEGICLIEMTLPNNITDQEAAFRLIKALKRLYGVKKGSLFLADKAYDVKELYAFIVQELKSKAYIPINPRNTKDDKTFGPHGCPLCDAGLEMKSAGRCQEQRRQRIKFRCPLKMSKKIAEKYNHACSANHPSFDTGKCYGCTKYIDITNDARSMVPRDSKEYKEAFKTRQVVEQYYSRLGDREVEQTTHYGFRAIQNQMTIAHLTASLIAVAAAIILEQPDKMRCWRTFAQPAKVA</sequence>
<dbReference type="EMBL" id="BARS01006761">
    <property type="protein sequence ID" value="GAF73305.1"/>
    <property type="molecule type" value="Genomic_DNA"/>
</dbReference>
<evidence type="ECO:0000313" key="4">
    <source>
        <dbReference type="EMBL" id="GAF73305.1"/>
    </source>
</evidence>
<evidence type="ECO:0000256" key="2">
    <source>
        <dbReference type="SAM" id="Phobius"/>
    </source>
</evidence>
<accession>X0TB53</accession>
<feature type="region of interest" description="Disordered" evidence="1">
    <location>
        <begin position="53"/>
        <end position="72"/>
    </location>
</feature>
<dbReference type="InterPro" id="IPR002559">
    <property type="entry name" value="Transposase_11"/>
</dbReference>
<keyword evidence="2" id="KW-0812">Transmembrane</keyword>
<dbReference type="GO" id="GO:0003677">
    <property type="term" value="F:DNA binding"/>
    <property type="evidence" value="ECO:0007669"/>
    <property type="project" value="InterPro"/>
</dbReference>
<feature type="transmembrane region" description="Helical" evidence="2">
    <location>
        <begin position="305"/>
        <end position="323"/>
    </location>
</feature>
<gene>
    <name evidence="4" type="ORF">S01H1_13116</name>
</gene>
<feature type="non-terminal residue" evidence="4">
    <location>
        <position position="1"/>
    </location>
</feature>
<evidence type="ECO:0000259" key="3">
    <source>
        <dbReference type="Pfam" id="PF01609"/>
    </source>
</evidence>
<dbReference type="GO" id="GO:0004803">
    <property type="term" value="F:transposase activity"/>
    <property type="evidence" value="ECO:0007669"/>
    <property type="project" value="InterPro"/>
</dbReference>
<feature type="domain" description="Transposase IS4-like" evidence="3">
    <location>
        <begin position="93"/>
        <end position="311"/>
    </location>
</feature>
<organism evidence="4">
    <name type="scientific">marine sediment metagenome</name>
    <dbReference type="NCBI Taxonomy" id="412755"/>
    <lineage>
        <taxon>unclassified sequences</taxon>
        <taxon>metagenomes</taxon>
        <taxon>ecological metagenomes</taxon>
    </lineage>
</organism>
<dbReference type="GO" id="GO:0006313">
    <property type="term" value="P:DNA transposition"/>
    <property type="evidence" value="ECO:0007669"/>
    <property type="project" value="InterPro"/>
</dbReference>
<proteinExistence type="predicted"/>
<reference evidence="4" key="1">
    <citation type="journal article" date="2014" name="Front. Microbiol.">
        <title>High frequency of phylogenetically diverse reductive dehalogenase-homologous genes in deep subseafloor sedimentary metagenomes.</title>
        <authorList>
            <person name="Kawai M."/>
            <person name="Futagami T."/>
            <person name="Toyoda A."/>
            <person name="Takaki Y."/>
            <person name="Nishi S."/>
            <person name="Hori S."/>
            <person name="Arai W."/>
            <person name="Tsubouchi T."/>
            <person name="Morono Y."/>
            <person name="Uchiyama I."/>
            <person name="Ito T."/>
            <person name="Fujiyama A."/>
            <person name="Inagaki F."/>
            <person name="Takami H."/>
        </authorList>
    </citation>
    <scope>NUCLEOTIDE SEQUENCE</scope>
    <source>
        <strain evidence="4">Expedition CK06-06</strain>
    </source>
</reference>
<keyword evidence="2" id="KW-1133">Transmembrane helix</keyword>
<name>X0TB53_9ZZZZ</name>
<evidence type="ECO:0000256" key="1">
    <source>
        <dbReference type="SAM" id="MobiDB-lite"/>
    </source>
</evidence>
<protein>
    <recommendedName>
        <fullName evidence="3">Transposase IS4-like domain-containing protein</fullName>
    </recommendedName>
</protein>